<name>A0A9P9JEF4_9HYPO</name>
<feature type="domain" description="N-acetyltransferase" evidence="2">
    <location>
        <begin position="78"/>
        <end position="229"/>
    </location>
</feature>
<gene>
    <name evidence="3" type="ORF">EDB81DRAFT_414148</name>
</gene>
<dbReference type="InterPro" id="IPR015416">
    <property type="entry name" value="Znf_H2C2_histone_UAS-bd"/>
</dbReference>
<dbReference type="Gene3D" id="1.10.340.70">
    <property type="match status" value="1"/>
</dbReference>
<dbReference type="Proteomes" id="UP000738349">
    <property type="component" value="Unassembled WGS sequence"/>
</dbReference>
<dbReference type="InterPro" id="IPR016181">
    <property type="entry name" value="Acyl_CoA_acyltransferase"/>
</dbReference>
<comment type="caution">
    <text evidence="3">The sequence shown here is derived from an EMBL/GenBank/DDBJ whole genome shotgun (WGS) entry which is preliminary data.</text>
</comment>
<dbReference type="PROSITE" id="PS51186">
    <property type="entry name" value="GNAT"/>
    <property type="match status" value="1"/>
</dbReference>
<feature type="region of interest" description="Disordered" evidence="1">
    <location>
        <begin position="424"/>
        <end position="482"/>
    </location>
</feature>
<organism evidence="3 4">
    <name type="scientific">Dactylonectria macrodidyma</name>
    <dbReference type="NCBI Taxonomy" id="307937"/>
    <lineage>
        <taxon>Eukaryota</taxon>
        <taxon>Fungi</taxon>
        <taxon>Dikarya</taxon>
        <taxon>Ascomycota</taxon>
        <taxon>Pezizomycotina</taxon>
        <taxon>Sordariomycetes</taxon>
        <taxon>Hypocreomycetidae</taxon>
        <taxon>Hypocreales</taxon>
        <taxon>Nectriaceae</taxon>
        <taxon>Dactylonectria</taxon>
    </lineage>
</organism>
<dbReference type="Pfam" id="PF00583">
    <property type="entry name" value="Acetyltransf_1"/>
    <property type="match status" value="1"/>
</dbReference>
<accession>A0A9P9JEF4</accession>
<evidence type="ECO:0000313" key="3">
    <source>
        <dbReference type="EMBL" id="KAH7157144.1"/>
    </source>
</evidence>
<sequence length="582" mass="63975">MPAILDDPASPTIYRVSGEPPYPDPNNPGFPADIVPKQVTLRDRQTVATIVPFASRHDVPPSLLAYLCDQLNKEIEGGDSYPMTEPFPADNFAAYWFQNFGAVMLLGDIERPEDVVEGKDWSKQCLGSFYIKPNYPGRSSHVCNAGFIVTNASRGRGVGRLMGEAYLDWAPRLGYSYSVFNLVYETNVASCRIWDALGFKRIGRVKGCGNLKSYPGQLIDAIIYGRDLAPRESDELVSEERFDKIKFYLKYGEYPNGADRAEKSRLRSAATHYKLTEGDKLMLKDKEVISDPARQFKIARGVHVLHHGGINKTTATIAEKYHWSRIKETVSDVIRSCVECKELGKTPNLGGARKAAAAAAAANASCNSNDNNNRGSIGSDTPSRGGGEGGNETQDSRSPSAGVAADGVLALQDNNNNNIMTTLSQHNSAQSPNPSPFANPADISLIPPSPTIQNTSIDQTFHTHHDQTQPPQQDQDQDQDHHHPHFSLLLQDHPGVHHEPESVYQPIDPQIINQSSPHDLSPFDQYHSSADFQALLNATEEDVVPGEPDAMDHDLDMLIKQQDEDDDVDGMVVMGGMDTQRS</sequence>
<protein>
    <recommendedName>
        <fullName evidence="2">N-acetyltransferase domain-containing protein</fullName>
    </recommendedName>
</protein>
<dbReference type="InterPro" id="IPR052742">
    <property type="entry name" value="Mito_N-acetyltransferase"/>
</dbReference>
<feature type="compositionally biased region" description="Low complexity" evidence="1">
    <location>
        <begin position="364"/>
        <end position="373"/>
    </location>
</feature>
<evidence type="ECO:0000313" key="4">
    <source>
        <dbReference type="Proteomes" id="UP000738349"/>
    </source>
</evidence>
<reference evidence="3" key="1">
    <citation type="journal article" date="2021" name="Nat. Commun.">
        <title>Genetic determinants of endophytism in the Arabidopsis root mycobiome.</title>
        <authorList>
            <person name="Mesny F."/>
            <person name="Miyauchi S."/>
            <person name="Thiergart T."/>
            <person name="Pickel B."/>
            <person name="Atanasova L."/>
            <person name="Karlsson M."/>
            <person name="Huettel B."/>
            <person name="Barry K.W."/>
            <person name="Haridas S."/>
            <person name="Chen C."/>
            <person name="Bauer D."/>
            <person name="Andreopoulos W."/>
            <person name="Pangilinan J."/>
            <person name="LaButti K."/>
            <person name="Riley R."/>
            <person name="Lipzen A."/>
            <person name="Clum A."/>
            <person name="Drula E."/>
            <person name="Henrissat B."/>
            <person name="Kohler A."/>
            <person name="Grigoriev I.V."/>
            <person name="Martin F.M."/>
            <person name="Hacquard S."/>
        </authorList>
    </citation>
    <scope>NUCLEOTIDE SEQUENCE</scope>
    <source>
        <strain evidence="3">MPI-CAGE-AT-0147</strain>
    </source>
</reference>
<dbReference type="GO" id="GO:0005634">
    <property type="term" value="C:nucleus"/>
    <property type="evidence" value="ECO:0007669"/>
    <property type="project" value="TreeGrafter"/>
</dbReference>
<dbReference type="PANTHER" id="PTHR43138:SF2">
    <property type="entry name" value="PROTEIN SPT10"/>
    <property type="match status" value="1"/>
</dbReference>
<dbReference type="OrthoDB" id="10264707at2759"/>
<dbReference type="EMBL" id="JAGMUV010000005">
    <property type="protein sequence ID" value="KAH7157144.1"/>
    <property type="molecule type" value="Genomic_DNA"/>
</dbReference>
<feature type="region of interest" description="Disordered" evidence="1">
    <location>
        <begin position="364"/>
        <end position="402"/>
    </location>
</feature>
<dbReference type="PANTHER" id="PTHR43138">
    <property type="entry name" value="ACETYLTRANSFERASE, GNAT FAMILY"/>
    <property type="match status" value="1"/>
</dbReference>
<proteinExistence type="predicted"/>
<dbReference type="SUPFAM" id="SSF55729">
    <property type="entry name" value="Acyl-CoA N-acyltransferases (Nat)"/>
    <property type="match status" value="1"/>
</dbReference>
<evidence type="ECO:0000256" key="1">
    <source>
        <dbReference type="SAM" id="MobiDB-lite"/>
    </source>
</evidence>
<dbReference type="Pfam" id="PF09337">
    <property type="entry name" value="zf-H2C2"/>
    <property type="match status" value="1"/>
</dbReference>
<dbReference type="AlphaFoldDB" id="A0A9P9JEF4"/>
<dbReference type="InterPro" id="IPR000182">
    <property type="entry name" value="GNAT_dom"/>
</dbReference>
<evidence type="ECO:0000259" key="2">
    <source>
        <dbReference type="PROSITE" id="PS51186"/>
    </source>
</evidence>
<dbReference type="Gene3D" id="3.40.630.30">
    <property type="match status" value="1"/>
</dbReference>
<dbReference type="GO" id="GO:0016747">
    <property type="term" value="F:acyltransferase activity, transferring groups other than amino-acyl groups"/>
    <property type="evidence" value="ECO:0007669"/>
    <property type="project" value="InterPro"/>
</dbReference>
<keyword evidence="4" id="KW-1185">Reference proteome</keyword>